<dbReference type="PANTHER" id="PTHR43422">
    <property type="entry name" value="THIAMINE THIAZOLE SYNTHASE"/>
    <property type="match status" value="1"/>
</dbReference>
<reference evidence="2" key="1">
    <citation type="submission" date="2020-07" db="EMBL/GenBank/DDBJ databases">
        <authorList>
            <person name="Tarantini F.S."/>
            <person name="Hong K.W."/>
            <person name="Chan K.G."/>
        </authorList>
    </citation>
    <scope>NUCLEOTIDE SEQUENCE</scope>
    <source>
        <strain evidence="2">32-07</strain>
    </source>
</reference>
<dbReference type="RefSeq" id="WP_231332359.1">
    <property type="nucleotide sequence ID" value="NZ_CP059572.1"/>
</dbReference>
<proteinExistence type="predicted"/>
<dbReference type="PANTHER" id="PTHR43422:SF3">
    <property type="entry name" value="THIAMINE THIAZOLE SYNTHASE"/>
    <property type="match status" value="1"/>
</dbReference>
<dbReference type="PRINTS" id="PR00420">
    <property type="entry name" value="RNGMNOXGNASE"/>
</dbReference>
<evidence type="ECO:0000313" key="2">
    <source>
        <dbReference type="EMBL" id="QXJ26133.1"/>
    </source>
</evidence>
<dbReference type="Pfam" id="PF01494">
    <property type="entry name" value="FAD_binding_3"/>
    <property type="match status" value="1"/>
</dbReference>
<dbReference type="InterPro" id="IPR036188">
    <property type="entry name" value="FAD/NAD-bd_sf"/>
</dbReference>
<keyword evidence="3" id="KW-1185">Reference proteome</keyword>
<sequence length="475" mass="50818">MGGPAHAVVLGAGMAGVLAAHALSRHFAAVTVIERDVLPVSPAHRKGVPQGRHAHLLWSNGAHLIEEMLPGTVERLLGLGARRLGFQEDLVTLTTRGWQHRFPATQFALLCTRPLLDWVVRDQILSAGRVTVRERAEVAGLAADGGRVTGAVVRDLDGGAESVLEADLVVDATGRGSRLRHWLGDLGVPPVEEDVVDAGIAYATRIFQAPPGASAGFPAVNIVSDAGVKLPGRFGVVYPVEGGRWIATLSCTRGADLPTREEEFLPFAETLAHPLIADLLGSVEPLTPVYGSRSGANRRLYPERLGEWPDGLLVVGDSLTAFNPVYGHGMSSAARSAAILDERLGADGYTPDAARRIQRAVGSVVDDPWILAAFKDIDYVHSRSRTTDPRLVGSDTEHRLRFSDFITSRTIRDPEVCAVVTDVMSLSAPQSEMGSARFLSLLHKGELRPELAGPPLRSEEMALVDLDSSRIVGAT</sequence>
<organism evidence="2 3">
    <name type="scientific">Actinomadura graeca</name>
    <dbReference type="NCBI Taxonomy" id="2750812"/>
    <lineage>
        <taxon>Bacteria</taxon>
        <taxon>Bacillati</taxon>
        <taxon>Actinomycetota</taxon>
        <taxon>Actinomycetes</taxon>
        <taxon>Streptosporangiales</taxon>
        <taxon>Thermomonosporaceae</taxon>
        <taxon>Actinomadura</taxon>
    </lineage>
</organism>
<evidence type="ECO:0000313" key="3">
    <source>
        <dbReference type="Proteomes" id="UP001049518"/>
    </source>
</evidence>
<protein>
    <submittedName>
        <fullName evidence="2">FAD-binding protein</fullName>
    </submittedName>
</protein>
<gene>
    <name evidence="2" type="ORF">AGRA3207_007742</name>
</gene>
<accession>A0ABX8R5M6</accession>
<dbReference type="SUPFAM" id="SSF51905">
    <property type="entry name" value="FAD/NAD(P)-binding domain"/>
    <property type="match status" value="1"/>
</dbReference>
<dbReference type="Gene3D" id="3.50.50.60">
    <property type="entry name" value="FAD/NAD(P)-binding domain"/>
    <property type="match status" value="1"/>
</dbReference>
<feature type="domain" description="FAD-binding" evidence="1">
    <location>
        <begin position="7"/>
        <end position="344"/>
    </location>
</feature>
<dbReference type="Proteomes" id="UP001049518">
    <property type="component" value="Chromosome"/>
</dbReference>
<name>A0ABX8R5M6_9ACTN</name>
<dbReference type="InterPro" id="IPR002938">
    <property type="entry name" value="FAD-bd"/>
</dbReference>
<evidence type="ECO:0000259" key="1">
    <source>
        <dbReference type="Pfam" id="PF01494"/>
    </source>
</evidence>
<dbReference type="EMBL" id="CP059572">
    <property type="protein sequence ID" value="QXJ26133.1"/>
    <property type="molecule type" value="Genomic_DNA"/>
</dbReference>